<dbReference type="InterPro" id="IPR036866">
    <property type="entry name" value="RibonucZ/Hydroxyglut_hydro"/>
</dbReference>
<dbReference type="Pfam" id="PF00753">
    <property type="entry name" value="Lactamase_B"/>
    <property type="match status" value="1"/>
</dbReference>
<dbReference type="GO" id="GO:0004416">
    <property type="term" value="F:hydroxyacylglutathione hydrolase activity"/>
    <property type="evidence" value="ECO:0007669"/>
    <property type="project" value="UniProtKB-UniRule"/>
</dbReference>
<evidence type="ECO:0000313" key="10">
    <source>
        <dbReference type="Proteomes" id="UP000048949"/>
    </source>
</evidence>
<evidence type="ECO:0000256" key="7">
    <source>
        <dbReference type="HAMAP-Rule" id="MF_01374"/>
    </source>
</evidence>
<evidence type="ECO:0000256" key="2">
    <source>
        <dbReference type="ARBA" id="ARBA00004963"/>
    </source>
</evidence>
<dbReference type="EMBL" id="CVQV01000011">
    <property type="protein sequence ID" value="CRK76006.1"/>
    <property type="molecule type" value="Genomic_DNA"/>
</dbReference>
<evidence type="ECO:0000256" key="1">
    <source>
        <dbReference type="ARBA" id="ARBA00001623"/>
    </source>
</evidence>
<dbReference type="InterPro" id="IPR035680">
    <property type="entry name" value="Clx_II_MBL"/>
</dbReference>
<keyword evidence="10" id="KW-1185">Reference proteome</keyword>
<dbReference type="CDD" id="cd07723">
    <property type="entry name" value="hydroxyacylglutathione_hydrolase_MBL-fold"/>
    <property type="match status" value="1"/>
</dbReference>
<feature type="binding site" evidence="7">
    <location>
        <position position="81"/>
    </location>
    <ligand>
        <name>Zn(2+)</name>
        <dbReference type="ChEBI" id="CHEBI:29105"/>
        <label>1</label>
    </ligand>
</feature>
<comment type="cofactor">
    <cofactor evidence="7">
        <name>Zn(2+)</name>
        <dbReference type="ChEBI" id="CHEBI:29105"/>
    </cofactor>
    <text evidence="7">Binds 2 Zn(2+) ions per subunit.</text>
</comment>
<evidence type="ECO:0000256" key="5">
    <source>
        <dbReference type="ARBA" id="ARBA00022801"/>
    </source>
</evidence>
<feature type="binding site" evidence="7">
    <location>
        <position position="83"/>
    </location>
    <ligand>
        <name>Zn(2+)</name>
        <dbReference type="ChEBI" id="CHEBI:29105"/>
        <label>1</label>
    </ligand>
</feature>
<evidence type="ECO:0000256" key="6">
    <source>
        <dbReference type="ARBA" id="ARBA00022833"/>
    </source>
</evidence>
<comment type="subunit">
    <text evidence="7">Monomer.</text>
</comment>
<dbReference type="InterPro" id="IPR050110">
    <property type="entry name" value="Glyoxalase_II_hydrolase"/>
</dbReference>
<evidence type="ECO:0000256" key="3">
    <source>
        <dbReference type="ARBA" id="ARBA00006759"/>
    </source>
</evidence>
<keyword evidence="4 7" id="KW-0479">Metal-binding</keyword>
<feature type="domain" description="Metallo-beta-lactamase" evidence="8">
    <location>
        <begin position="38"/>
        <end position="196"/>
    </location>
</feature>
<dbReference type="GO" id="GO:0046872">
    <property type="term" value="F:metal ion binding"/>
    <property type="evidence" value="ECO:0007669"/>
    <property type="project" value="UniProtKB-KW"/>
</dbReference>
<dbReference type="SMART" id="SM00849">
    <property type="entry name" value="Lactamase_B"/>
    <property type="match status" value="1"/>
</dbReference>
<dbReference type="PANTHER" id="PTHR43705:SF1">
    <property type="entry name" value="HYDROXYACYLGLUTATHIONE HYDROLASE GLOB"/>
    <property type="match status" value="1"/>
</dbReference>
<keyword evidence="6 7" id="KW-0862">Zinc</keyword>
<reference evidence="9 10" key="1">
    <citation type="submission" date="2015-04" db="EMBL/GenBank/DDBJ databases">
        <authorList>
            <person name="Syromyatnikov M.Y."/>
            <person name="Popov V.N."/>
        </authorList>
    </citation>
    <scope>NUCLEOTIDE SEQUENCE [LARGE SCALE GENOMIC DNA]</scope>
    <source>
        <strain evidence="9 10">CECT 5292</strain>
    </source>
</reference>
<dbReference type="Proteomes" id="UP000048949">
    <property type="component" value="Unassembled WGS sequence"/>
</dbReference>
<comment type="function">
    <text evidence="7">Thiolesterase that catalyzes the hydrolysis of S-D-lactoyl-glutathione to form glutathione and D-lactic acid.</text>
</comment>
<feature type="binding site" evidence="7">
    <location>
        <position position="86"/>
    </location>
    <ligand>
        <name>Zn(2+)</name>
        <dbReference type="ChEBI" id="CHEBI:29105"/>
        <label>2</label>
    </ligand>
</feature>
<feature type="binding site" evidence="7">
    <location>
        <position position="85"/>
    </location>
    <ligand>
        <name>Zn(2+)</name>
        <dbReference type="ChEBI" id="CHEBI:29105"/>
        <label>2</label>
    </ligand>
</feature>
<evidence type="ECO:0000259" key="8">
    <source>
        <dbReference type="SMART" id="SM00849"/>
    </source>
</evidence>
<dbReference type="NCBIfam" id="TIGR03413">
    <property type="entry name" value="GSH_gloB"/>
    <property type="match status" value="1"/>
</dbReference>
<dbReference type="Pfam" id="PF16123">
    <property type="entry name" value="HAGH_C"/>
    <property type="match status" value="1"/>
</dbReference>
<organism evidence="9 10">
    <name type="scientific">Nereida ignava</name>
    <dbReference type="NCBI Taxonomy" id="282199"/>
    <lineage>
        <taxon>Bacteria</taxon>
        <taxon>Pseudomonadati</taxon>
        <taxon>Pseudomonadota</taxon>
        <taxon>Alphaproteobacteria</taxon>
        <taxon>Rhodobacterales</taxon>
        <taxon>Roseobacteraceae</taxon>
        <taxon>Nereida</taxon>
    </lineage>
</organism>
<dbReference type="GO" id="GO:0019243">
    <property type="term" value="P:methylglyoxal catabolic process to D-lactate via S-lactoyl-glutathione"/>
    <property type="evidence" value="ECO:0007669"/>
    <property type="project" value="UniProtKB-UniRule"/>
</dbReference>
<sequence>MTKNQPSNEIAFHVTTRGALEVVMIHTRVDPSVFRVNDNYAFLIHNAVTGSTTLIDAPEAAPIMTVLKDRGWGLEHIVITHHHNDHVDGLAELVAAFGSKVVGNAADAHRLPPLDIAVNAGAEIMLSDTPCHIIDVPGHTVGHIAIHAPDAECVFTADSLMTLGCGRLFEGTPAQMWDSMQRLRALPDHTWVCSGHEYTQANLAFALTIEPENEALHALAERVGAKRAKGLPTVPSRLSEEKETNPYLRADLQVLARAINMSGAAAADVFAEVRQRKDNF</sequence>
<comment type="similarity">
    <text evidence="3 7">Belongs to the metallo-beta-lactamase superfamily. Glyoxalase II family.</text>
</comment>
<accession>A0A0U1NMP3</accession>
<feature type="binding site" evidence="7">
    <location>
        <position position="158"/>
    </location>
    <ligand>
        <name>Zn(2+)</name>
        <dbReference type="ChEBI" id="CHEBI:29105"/>
        <label>2</label>
    </ligand>
</feature>
<dbReference type="UniPathway" id="UPA00619">
    <property type="reaction ID" value="UER00676"/>
</dbReference>
<dbReference type="HAMAP" id="MF_01374">
    <property type="entry name" value="Glyoxalase_2"/>
    <property type="match status" value="1"/>
</dbReference>
<dbReference type="PANTHER" id="PTHR43705">
    <property type="entry name" value="HYDROXYACYLGLUTATHIONE HYDROLASE"/>
    <property type="match status" value="1"/>
</dbReference>
<comment type="pathway">
    <text evidence="2 7">Secondary metabolite metabolism; methylglyoxal degradation; (R)-lactate from methylglyoxal: step 2/2.</text>
</comment>
<dbReference type="PIRSF" id="PIRSF005457">
    <property type="entry name" value="Glx"/>
    <property type="match status" value="1"/>
</dbReference>
<name>A0A0U1NMP3_9RHOB</name>
<dbReference type="InterPro" id="IPR001279">
    <property type="entry name" value="Metallo-B-lactamas"/>
</dbReference>
<protein>
    <recommendedName>
        <fullName evidence="7">Hydroxyacylglutathione hydrolase</fullName>
        <ecNumber evidence="7">3.1.2.6</ecNumber>
    </recommendedName>
    <alternativeName>
        <fullName evidence="7">Glyoxalase II</fullName>
        <shortName evidence="7">Glx II</shortName>
    </alternativeName>
</protein>
<proteinExistence type="inferred from homology"/>
<keyword evidence="5 7" id="KW-0378">Hydrolase</keyword>
<feature type="binding site" evidence="7">
    <location>
        <position position="196"/>
    </location>
    <ligand>
        <name>Zn(2+)</name>
        <dbReference type="ChEBI" id="CHEBI:29105"/>
        <label>2</label>
    </ligand>
</feature>
<dbReference type="EC" id="3.1.2.6" evidence="7"/>
<feature type="binding site" evidence="7">
    <location>
        <position position="158"/>
    </location>
    <ligand>
        <name>Zn(2+)</name>
        <dbReference type="ChEBI" id="CHEBI:29105"/>
        <label>1</label>
    </ligand>
</feature>
<dbReference type="InterPro" id="IPR017782">
    <property type="entry name" value="Hydroxyacylglutathione_Hdrlase"/>
</dbReference>
<dbReference type="InterPro" id="IPR032282">
    <property type="entry name" value="HAGH_C"/>
</dbReference>
<feature type="binding site" evidence="7">
    <location>
        <position position="139"/>
    </location>
    <ligand>
        <name>Zn(2+)</name>
        <dbReference type="ChEBI" id="CHEBI:29105"/>
        <label>1</label>
    </ligand>
</feature>
<evidence type="ECO:0000256" key="4">
    <source>
        <dbReference type="ARBA" id="ARBA00022723"/>
    </source>
</evidence>
<comment type="catalytic activity">
    <reaction evidence="1 7">
        <text>an S-(2-hydroxyacyl)glutathione + H2O = a 2-hydroxy carboxylate + glutathione + H(+)</text>
        <dbReference type="Rhea" id="RHEA:21864"/>
        <dbReference type="ChEBI" id="CHEBI:15377"/>
        <dbReference type="ChEBI" id="CHEBI:15378"/>
        <dbReference type="ChEBI" id="CHEBI:57925"/>
        <dbReference type="ChEBI" id="CHEBI:58896"/>
        <dbReference type="ChEBI" id="CHEBI:71261"/>
        <dbReference type="EC" id="3.1.2.6"/>
    </reaction>
</comment>
<dbReference type="AlphaFoldDB" id="A0A0U1NMP3"/>
<evidence type="ECO:0000313" key="9">
    <source>
        <dbReference type="EMBL" id="CRK76006.1"/>
    </source>
</evidence>
<dbReference type="SUPFAM" id="SSF56281">
    <property type="entry name" value="Metallo-hydrolase/oxidoreductase"/>
    <property type="match status" value="1"/>
</dbReference>
<dbReference type="STRING" id="282199.GCA_001049735_02062"/>
<dbReference type="Gene3D" id="3.60.15.10">
    <property type="entry name" value="Ribonuclease Z/Hydroxyacylglutathione hydrolase-like"/>
    <property type="match status" value="1"/>
</dbReference>
<gene>
    <name evidence="7 9" type="primary">gloB</name>
    <name evidence="9" type="ORF">NIG5292_02063</name>
</gene>